<accession>A0A7I7YYH4</accession>
<evidence type="ECO:0000256" key="1">
    <source>
        <dbReference type="SAM" id="MobiDB-lite"/>
    </source>
</evidence>
<proteinExistence type="predicted"/>
<feature type="region of interest" description="Disordered" evidence="1">
    <location>
        <begin position="1"/>
        <end position="37"/>
    </location>
</feature>
<sequence length="133" mass="14782">MPATPNTSDMVANAGQPAVTNPGRAEESLERPVPAADEAAPVQTVISEHQVLLGSAAATAVPPSFESELEVEEPALDELHADAVVAPRKIAWTRLFKRREEARRDRRARPHYPARFESDFIADARMHREMYRL</sequence>
<dbReference type="RefSeq" id="WP_139825891.1">
    <property type="nucleotide sequence ID" value="NZ_AP022614.1"/>
</dbReference>
<keyword evidence="3" id="KW-1185">Reference proteome</keyword>
<dbReference type="AlphaFoldDB" id="A0A7I7YYH4"/>
<evidence type="ECO:0000313" key="3">
    <source>
        <dbReference type="Proteomes" id="UP000467105"/>
    </source>
</evidence>
<protein>
    <submittedName>
        <fullName evidence="2">Uncharacterized protein</fullName>
    </submittedName>
</protein>
<organism evidence="2 3">
    <name type="scientific">Mycobacterium parmense</name>
    <dbReference type="NCBI Taxonomy" id="185642"/>
    <lineage>
        <taxon>Bacteria</taxon>
        <taxon>Bacillati</taxon>
        <taxon>Actinomycetota</taxon>
        <taxon>Actinomycetes</taxon>
        <taxon>Mycobacteriales</taxon>
        <taxon>Mycobacteriaceae</taxon>
        <taxon>Mycobacterium</taxon>
        <taxon>Mycobacterium simiae complex</taxon>
    </lineage>
</organism>
<reference evidence="2 3" key="1">
    <citation type="journal article" date="2019" name="Emerg. Microbes Infect.">
        <title>Comprehensive subspecies identification of 175 nontuberculous mycobacteria species based on 7547 genomic profiles.</title>
        <authorList>
            <person name="Matsumoto Y."/>
            <person name="Kinjo T."/>
            <person name="Motooka D."/>
            <person name="Nabeya D."/>
            <person name="Jung N."/>
            <person name="Uechi K."/>
            <person name="Horii T."/>
            <person name="Iida T."/>
            <person name="Fujita J."/>
            <person name="Nakamura S."/>
        </authorList>
    </citation>
    <scope>NUCLEOTIDE SEQUENCE [LARGE SCALE GENOMIC DNA]</scope>
    <source>
        <strain evidence="2 3">JCM 14742</strain>
    </source>
</reference>
<name>A0A7I7YYH4_9MYCO</name>
<evidence type="ECO:0000313" key="2">
    <source>
        <dbReference type="EMBL" id="BBZ46719.1"/>
    </source>
</evidence>
<gene>
    <name evidence="2" type="ORF">MPRM_40000</name>
</gene>
<dbReference type="EMBL" id="AP022614">
    <property type="protein sequence ID" value="BBZ46719.1"/>
    <property type="molecule type" value="Genomic_DNA"/>
</dbReference>
<feature type="compositionally biased region" description="Polar residues" evidence="1">
    <location>
        <begin position="1"/>
        <end position="10"/>
    </location>
</feature>
<dbReference type="Proteomes" id="UP000467105">
    <property type="component" value="Chromosome"/>
</dbReference>